<proteinExistence type="inferred from homology"/>
<dbReference type="OMA" id="IAGRHEW"/>
<evidence type="ECO:0000256" key="7">
    <source>
        <dbReference type="SAM" id="Phobius"/>
    </source>
</evidence>
<dbReference type="PANTHER" id="PTHR33048">
    <property type="entry name" value="PTH11-LIKE INTEGRAL MEMBRANE PROTEIN (AFU_ORTHOLOGUE AFUA_5G11245)"/>
    <property type="match status" value="1"/>
</dbReference>
<dbReference type="PANTHER" id="PTHR33048:SF158">
    <property type="entry name" value="MEMBRANE PROTEIN PTH11-LIKE, PUTATIVE-RELATED"/>
    <property type="match status" value="1"/>
</dbReference>
<feature type="transmembrane region" description="Helical" evidence="7">
    <location>
        <begin position="159"/>
        <end position="182"/>
    </location>
</feature>
<keyword evidence="3 7" id="KW-1133">Transmembrane helix</keyword>
<accession>U1FWF7</accession>
<dbReference type="GeneID" id="19236187"/>
<dbReference type="InterPro" id="IPR052337">
    <property type="entry name" value="SAT4-like"/>
</dbReference>
<organism evidence="9 10">
    <name type="scientific">Endocarpon pusillum (strain Z07020 / HMAS-L-300199)</name>
    <name type="common">Lichen-forming fungus</name>
    <dbReference type="NCBI Taxonomy" id="1263415"/>
    <lineage>
        <taxon>Eukaryota</taxon>
        <taxon>Fungi</taxon>
        <taxon>Dikarya</taxon>
        <taxon>Ascomycota</taxon>
        <taxon>Pezizomycotina</taxon>
        <taxon>Eurotiomycetes</taxon>
        <taxon>Chaetothyriomycetidae</taxon>
        <taxon>Verrucariales</taxon>
        <taxon>Verrucariaceae</taxon>
        <taxon>Endocarpon</taxon>
    </lineage>
</organism>
<dbReference type="AlphaFoldDB" id="U1FWF7"/>
<dbReference type="GO" id="GO:0016020">
    <property type="term" value="C:membrane"/>
    <property type="evidence" value="ECO:0007669"/>
    <property type="project" value="UniProtKB-SubCell"/>
</dbReference>
<evidence type="ECO:0000259" key="8">
    <source>
        <dbReference type="Pfam" id="PF20684"/>
    </source>
</evidence>
<feature type="compositionally biased region" description="Basic and acidic residues" evidence="6">
    <location>
        <begin position="362"/>
        <end position="380"/>
    </location>
</feature>
<feature type="domain" description="Rhodopsin" evidence="8">
    <location>
        <begin position="62"/>
        <end position="303"/>
    </location>
</feature>
<dbReference type="RefSeq" id="XP_007805232.1">
    <property type="nucleotide sequence ID" value="XM_007807041.1"/>
</dbReference>
<evidence type="ECO:0000256" key="5">
    <source>
        <dbReference type="ARBA" id="ARBA00038359"/>
    </source>
</evidence>
<dbReference type="Proteomes" id="UP000019373">
    <property type="component" value="Unassembled WGS sequence"/>
</dbReference>
<dbReference type="OrthoDB" id="444631at2759"/>
<feature type="region of interest" description="Disordered" evidence="6">
    <location>
        <begin position="362"/>
        <end position="382"/>
    </location>
</feature>
<reference evidence="10" key="1">
    <citation type="journal article" date="2014" name="BMC Genomics">
        <title>Genome characteristics reveal the impact of lichenization on lichen-forming fungus Endocarpon pusillum Hedwig (Verrucariales, Ascomycota).</title>
        <authorList>
            <person name="Wang Y.-Y."/>
            <person name="Liu B."/>
            <person name="Zhang X.-Y."/>
            <person name="Zhou Q.-M."/>
            <person name="Zhang T."/>
            <person name="Li H."/>
            <person name="Yu Y.-F."/>
            <person name="Zhang X.-L."/>
            <person name="Hao X.-Y."/>
            <person name="Wang M."/>
            <person name="Wang L."/>
            <person name="Wei J.-C."/>
        </authorList>
    </citation>
    <scope>NUCLEOTIDE SEQUENCE [LARGE SCALE GENOMIC DNA]</scope>
    <source>
        <strain evidence="10">Z07020 / HMAS-L-300199</strain>
    </source>
</reference>
<feature type="transmembrane region" description="Helical" evidence="7">
    <location>
        <begin position="83"/>
        <end position="103"/>
    </location>
</feature>
<keyword evidence="10" id="KW-1185">Reference proteome</keyword>
<evidence type="ECO:0000256" key="1">
    <source>
        <dbReference type="ARBA" id="ARBA00004141"/>
    </source>
</evidence>
<keyword evidence="2 7" id="KW-0812">Transmembrane</keyword>
<dbReference type="HOGENOM" id="CLU_028200_12_3_1"/>
<comment type="subcellular location">
    <subcellularLocation>
        <location evidence="1">Membrane</location>
        <topology evidence="1">Multi-pass membrane protein</topology>
    </subcellularLocation>
</comment>
<dbReference type="InterPro" id="IPR049326">
    <property type="entry name" value="Rhodopsin_dom_fungi"/>
</dbReference>
<comment type="similarity">
    <text evidence="5">Belongs to the SAT4 family.</text>
</comment>
<sequence length="416" mass="46390">MSTPRPDAQLIASLPPDLLRTIPAGQPPPGIQPNFADPPTRVPVILGVSIPFLVLALLCFSIRIYTKLAIARNWKWDDLTCSLGFMCSIVYFGSVVNGCINGAAGRHIWDVHLDLVLDKSSLYQSYITTIMVTPALGFIKISLFIQFYQLFRTLRWLRICVWVGAPISAAFYVAVTITAFVLNSPWPGESFLEAILSWHYLKFAEFSIPTGVIGMVVDWYLLILPIPAVLGLHMSTAKKLGVLIVFMTGSLAAVASTVSLYYRVYLDTDLSDPTWGVGYVLLWAQIEMFAGVAASSMPTVNQFCTHQNFSLTSRISSFRSNLKHLLSSSTRPSRSAREKLPDHNPSFTDWRGVKTQTMNDREVGSMRDSNSDSYERKVAEAPRMTDPQIRLTQAYSVTHEQLDDSTSRQVVADRHL</sequence>
<evidence type="ECO:0000313" key="9">
    <source>
        <dbReference type="EMBL" id="ERF69172.1"/>
    </source>
</evidence>
<gene>
    <name evidence="9" type="ORF">EPUS_01129</name>
</gene>
<feature type="transmembrane region" description="Helical" evidence="7">
    <location>
        <begin position="123"/>
        <end position="147"/>
    </location>
</feature>
<feature type="transmembrane region" description="Helical" evidence="7">
    <location>
        <begin position="42"/>
        <end position="62"/>
    </location>
</feature>
<evidence type="ECO:0000256" key="2">
    <source>
        <dbReference type="ARBA" id="ARBA00022692"/>
    </source>
</evidence>
<feature type="transmembrane region" description="Helical" evidence="7">
    <location>
        <begin position="274"/>
        <end position="294"/>
    </location>
</feature>
<evidence type="ECO:0000256" key="3">
    <source>
        <dbReference type="ARBA" id="ARBA00022989"/>
    </source>
</evidence>
<evidence type="ECO:0000256" key="6">
    <source>
        <dbReference type="SAM" id="MobiDB-lite"/>
    </source>
</evidence>
<dbReference type="Pfam" id="PF20684">
    <property type="entry name" value="Fung_rhodopsin"/>
    <property type="match status" value="1"/>
</dbReference>
<feature type="transmembrane region" description="Helical" evidence="7">
    <location>
        <begin position="242"/>
        <end position="262"/>
    </location>
</feature>
<dbReference type="eggNOG" id="ENOG502SRWS">
    <property type="taxonomic scope" value="Eukaryota"/>
</dbReference>
<dbReference type="EMBL" id="KE721469">
    <property type="protein sequence ID" value="ERF69172.1"/>
    <property type="molecule type" value="Genomic_DNA"/>
</dbReference>
<evidence type="ECO:0000256" key="4">
    <source>
        <dbReference type="ARBA" id="ARBA00023136"/>
    </source>
</evidence>
<keyword evidence="4 7" id="KW-0472">Membrane</keyword>
<name>U1FWF7_ENDPU</name>
<feature type="transmembrane region" description="Helical" evidence="7">
    <location>
        <begin position="206"/>
        <end position="230"/>
    </location>
</feature>
<protein>
    <recommendedName>
        <fullName evidence="8">Rhodopsin domain-containing protein</fullName>
    </recommendedName>
</protein>
<evidence type="ECO:0000313" key="10">
    <source>
        <dbReference type="Proteomes" id="UP000019373"/>
    </source>
</evidence>